<keyword evidence="10" id="KW-1185">Reference proteome</keyword>
<dbReference type="EMBL" id="LBNE01000011">
    <property type="protein sequence ID" value="KKO70849.1"/>
    <property type="molecule type" value="Genomic_DNA"/>
</dbReference>
<dbReference type="GO" id="GO:0005886">
    <property type="term" value="C:plasma membrane"/>
    <property type="evidence" value="ECO:0007669"/>
    <property type="project" value="TreeGrafter"/>
</dbReference>
<feature type="transmembrane region" description="Helical" evidence="8">
    <location>
        <begin position="184"/>
        <end position="201"/>
    </location>
</feature>
<evidence type="ECO:0000256" key="1">
    <source>
        <dbReference type="ARBA" id="ARBA00004141"/>
    </source>
</evidence>
<evidence type="ECO:0000256" key="3">
    <source>
        <dbReference type="ARBA" id="ARBA00022448"/>
    </source>
</evidence>
<keyword evidence="5 8" id="KW-1133">Transmembrane helix</keyword>
<keyword evidence="4 8" id="KW-0812">Transmembrane</keyword>
<evidence type="ECO:0000256" key="6">
    <source>
        <dbReference type="ARBA" id="ARBA00023136"/>
    </source>
</evidence>
<feature type="transmembrane region" description="Helical" evidence="8">
    <location>
        <begin position="381"/>
        <end position="401"/>
    </location>
</feature>
<proteinExistence type="inferred from homology"/>
<feature type="transmembrane region" description="Helical" evidence="8">
    <location>
        <begin position="153"/>
        <end position="172"/>
    </location>
</feature>
<dbReference type="RefSeq" id="WP_068373505.1">
    <property type="nucleotide sequence ID" value="NZ_LBNE01000011.1"/>
</dbReference>
<evidence type="ECO:0000256" key="5">
    <source>
        <dbReference type="ARBA" id="ARBA00022989"/>
    </source>
</evidence>
<dbReference type="Gene3D" id="1.20.1730.10">
    <property type="entry name" value="Sodium/glucose cotransporter"/>
    <property type="match status" value="1"/>
</dbReference>
<evidence type="ECO:0000256" key="7">
    <source>
        <dbReference type="RuleBase" id="RU362091"/>
    </source>
</evidence>
<dbReference type="PANTHER" id="PTHR48086">
    <property type="entry name" value="SODIUM/PROLINE SYMPORTER-RELATED"/>
    <property type="match status" value="1"/>
</dbReference>
<evidence type="ECO:0000256" key="8">
    <source>
        <dbReference type="SAM" id="Phobius"/>
    </source>
</evidence>
<dbReference type="InterPro" id="IPR038377">
    <property type="entry name" value="Na/Glc_symporter_sf"/>
</dbReference>
<comment type="caution">
    <text evidence="9">The sequence shown here is derived from an EMBL/GenBank/DDBJ whole genome shotgun (WGS) entry which is preliminary data.</text>
</comment>
<feature type="transmembrane region" description="Helical" evidence="8">
    <location>
        <begin position="46"/>
        <end position="63"/>
    </location>
</feature>
<dbReference type="Pfam" id="PF00474">
    <property type="entry name" value="SSF"/>
    <property type="match status" value="1"/>
</dbReference>
<reference evidence="9 10" key="1">
    <citation type="submission" date="2015-04" db="EMBL/GenBank/DDBJ databases">
        <title>Genome sequence of Kerstersia gyiorum CG1.</title>
        <authorList>
            <person name="Greninger A.L."/>
            <person name="Kozyreva V."/>
            <person name="Chaturvedi V."/>
        </authorList>
    </citation>
    <scope>NUCLEOTIDE SEQUENCE [LARGE SCALE GENOMIC DNA]</scope>
    <source>
        <strain evidence="9 10">CG1</strain>
    </source>
</reference>
<dbReference type="GO" id="GO:0015606">
    <property type="term" value="F:spermidine transmembrane transporter activity"/>
    <property type="evidence" value="ECO:0007669"/>
    <property type="project" value="TreeGrafter"/>
</dbReference>
<dbReference type="InterPro" id="IPR001734">
    <property type="entry name" value="Na/solute_symporter"/>
</dbReference>
<dbReference type="InterPro" id="IPR050277">
    <property type="entry name" value="Sodium:Solute_Symporter"/>
</dbReference>
<feature type="transmembrane region" description="Helical" evidence="8">
    <location>
        <begin position="442"/>
        <end position="460"/>
    </location>
</feature>
<comment type="similarity">
    <text evidence="2 7">Belongs to the sodium:solute symporter (SSF) (TC 2.A.21) family.</text>
</comment>
<gene>
    <name evidence="9" type="ORF">AAV32_13975</name>
</gene>
<feature type="transmembrane region" description="Helical" evidence="8">
    <location>
        <begin position="229"/>
        <end position="246"/>
    </location>
</feature>
<feature type="transmembrane region" description="Helical" evidence="8">
    <location>
        <begin position="413"/>
        <end position="430"/>
    </location>
</feature>
<feature type="transmembrane region" description="Helical" evidence="8">
    <location>
        <begin position="121"/>
        <end position="147"/>
    </location>
</feature>
<keyword evidence="6 8" id="KW-0472">Membrane</keyword>
<dbReference type="STRING" id="206506.AAV32_13975"/>
<sequence>MLTENATLAWLLGFSALYALAGVVYARRQRDNLEDFIVARNSQGSFATILTLMASSLGAWILFSPPQAATWGGLAAVIGYALGSMSPRLIMIPLGQRMRELSPRGHTLTEFLIMRYGRPMYVLTLLIMLFYMFISLTAEITAIAKLVTLLAPIPLWVTAAIVMGFTLLYTAYGGLRASIFTDKVQIVIIVPLLLVMLWLGWKATGGISATAEILRQQAPQLLDLTNATGLKAGVTFFVAILLTGIFHQGNWQRVYSAKDIPSMRRGFLLGGVLVVPFIFVMGLFGLAFVAYHPQGDSSIALFTIIMPDVPLWFAIALIPLGLALVMSSADTVISAVSSIIAVDVKRLAPNTSTTTLLRLARWLIMLLAIPVMIVSAQGYSVLYLFLLADLLCAAAAFPVFYGLYSRRHDGRTATLGTLAGLAAGLTYFPSPSGNMNTLLESFLLAALVPVAVVWLLQFVLPKRQEFKLEDLHLAVQRLDQD</sequence>
<dbReference type="PATRIC" id="fig|206506.3.peg.2975"/>
<evidence type="ECO:0000256" key="4">
    <source>
        <dbReference type="ARBA" id="ARBA00022692"/>
    </source>
</evidence>
<dbReference type="PROSITE" id="PS50283">
    <property type="entry name" value="NA_SOLUT_SYMP_3"/>
    <property type="match status" value="1"/>
</dbReference>
<dbReference type="CDD" id="cd11476">
    <property type="entry name" value="SLC5sbd_DUR3"/>
    <property type="match status" value="1"/>
</dbReference>
<accession>A0A171KPN2</accession>
<organism evidence="9 10">
    <name type="scientific">Kerstersia gyiorum</name>
    <dbReference type="NCBI Taxonomy" id="206506"/>
    <lineage>
        <taxon>Bacteria</taxon>
        <taxon>Pseudomonadati</taxon>
        <taxon>Pseudomonadota</taxon>
        <taxon>Betaproteobacteria</taxon>
        <taxon>Burkholderiales</taxon>
        <taxon>Alcaligenaceae</taxon>
        <taxon>Kerstersia</taxon>
    </lineage>
</organism>
<evidence type="ECO:0000313" key="10">
    <source>
        <dbReference type="Proteomes" id="UP000078084"/>
    </source>
</evidence>
<feature type="transmembrane region" description="Helical" evidence="8">
    <location>
        <begin position="69"/>
        <end position="90"/>
    </location>
</feature>
<feature type="transmembrane region" description="Helical" evidence="8">
    <location>
        <begin position="267"/>
        <end position="291"/>
    </location>
</feature>
<comment type="subcellular location">
    <subcellularLocation>
        <location evidence="1">Membrane</location>
        <topology evidence="1">Multi-pass membrane protein</topology>
    </subcellularLocation>
</comment>
<dbReference type="Proteomes" id="UP000078084">
    <property type="component" value="Unassembled WGS sequence"/>
</dbReference>
<name>A0A171KPN2_9BURK</name>
<feature type="transmembrane region" description="Helical" evidence="8">
    <location>
        <begin position="311"/>
        <end position="344"/>
    </location>
</feature>
<protein>
    <submittedName>
        <fullName evidence="9">Sodium:solute symporter</fullName>
    </submittedName>
</protein>
<dbReference type="PANTHER" id="PTHR48086:SF10">
    <property type="entry name" value="AGR155CP"/>
    <property type="match status" value="1"/>
</dbReference>
<evidence type="ECO:0000313" key="9">
    <source>
        <dbReference type="EMBL" id="KKO70849.1"/>
    </source>
</evidence>
<feature type="transmembrane region" description="Helical" evidence="8">
    <location>
        <begin position="6"/>
        <end position="26"/>
    </location>
</feature>
<dbReference type="AlphaFoldDB" id="A0A171KPN2"/>
<evidence type="ECO:0000256" key="2">
    <source>
        <dbReference type="ARBA" id="ARBA00006434"/>
    </source>
</evidence>
<keyword evidence="3" id="KW-0813">Transport</keyword>
<feature type="transmembrane region" description="Helical" evidence="8">
    <location>
        <begin position="356"/>
        <end position="375"/>
    </location>
</feature>